<evidence type="ECO:0000313" key="1">
    <source>
        <dbReference type="EMBL" id="PNJ42274.1"/>
    </source>
</evidence>
<gene>
    <name evidence="1" type="ORF">CR201_G0029267</name>
</gene>
<name>A0A2J8UAH2_PONAB</name>
<protein>
    <submittedName>
        <fullName evidence="1">DSCR8 isoform 4</fullName>
    </submittedName>
</protein>
<dbReference type="EMBL" id="NDHI03003466">
    <property type="protein sequence ID" value="PNJ42274.1"/>
    <property type="molecule type" value="Genomic_DNA"/>
</dbReference>
<accession>A0A2J8UAH2</accession>
<sequence>MKEPGPNFVTVSKGLHSFKMAFVKRLLLECSGSITDHCSLHLPVQEILMPQPPEQLGLQTNLGNQESSGMMKLFMPRPKVLAQYESIQFML</sequence>
<proteinExistence type="predicted"/>
<organism evidence="1">
    <name type="scientific">Pongo abelii</name>
    <name type="common">Sumatran orangutan</name>
    <name type="synonym">Pongo pygmaeus abelii</name>
    <dbReference type="NCBI Taxonomy" id="9601"/>
    <lineage>
        <taxon>Eukaryota</taxon>
        <taxon>Metazoa</taxon>
        <taxon>Chordata</taxon>
        <taxon>Craniata</taxon>
        <taxon>Vertebrata</taxon>
        <taxon>Euteleostomi</taxon>
        <taxon>Mammalia</taxon>
        <taxon>Eutheria</taxon>
        <taxon>Euarchontoglires</taxon>
        <taxon>Primates</taxon>
        <taxon>Haplorrhini</taxon>
        <taxon>Catarrhini</taxon>
        <taxon>Hominidae</taxon>
        <taxon>Pongo</taxon>
    </lineage>
</organism>
<reference evidence="1" key="1">
    <citation type="submission" date="2017-12" db="EMBL/GenBank/DDBJ databases">
        <title>High-resolution comparative analysis of great ape genomes.</title>
        <authorList>
            <person name="Pollen A."/>
            <person name="Hastie A."/>
            <person name="Hormozdiari F."/>
            <person name="Dougherty M."/>
            <person name="Liu R."/>
            <person name="Chaisson M."/>
            <person name="Hoppe E."/>
            <person name="Hill C."/>
            <person name="Pang A."/>
            <person name="Hillier L."/>
            <person name="Baker C."/>
            <person name="Armstrong J."/>
            <person name="Shendure J."/>
            <person name="Paten B."/>
            <person name="Wilson R."/>
            <person name="Chao H."/>
            <person name="Schneider V."/>
            <person name="Ventura M."/>
            <person name="Kronenberg Z."/>
            <person name="Murali S."/>
            <person name="Gordon D."/>
            <person name="Cantsilieris S."/>
            <person name="Munson K."/>
            <person name="Nelson B."/>
            <person name="Raja A."/>
            <person name="Underwood J."/>
            <person name="Diekhans M."/>
            <person name="Fiddes I."/>
            <person name="Haussler D."/>
            <person name="Eichler E."/>
        </authorList>
    </citation>
    <scope>NUCLEOTIDE SEQUENCE [LARGE SCALE GENOMIC DNA]</scope>
    <source>
        <strain evidence="1">Susie</strain>
    </source>
</reference>
<comment type="caution">
    <text evidence="1">The sequence shown here is derived from an EMBL/GenBank/DDBJ whole genome shotgun (WGS) entry which is preliminary data.</text>
</comment>
<dbReference type="AlphaFoldDB" id="A0A2J8UAH2"/>